<dbReference type="SUPFAM" id="SSF101148">
    <property type="entry name" value="Plant invertase/pectin methylesterase inhibitor"/>
    <property type="match status" value="1"/>
</dbReference>
<evidence type="ECO:0000256" key="1">
    <source>
        <dbReference type="ARBA" id="ARBA00022729"/>
    </source>
</evidence>
<keyword evidence="2" id="KW-1015">Disulfide bond</keyword>
<sequence length="194" mass="20983">MKVFASISAAFLLLNMYSVGATLLEETCKNLTSPPIGPARGFDFEFCKTSLQVAPGSEKADAIGLTIIAANIALVNFTHNKAKATELLQDKNLSKQIRRILTECQSIYSEDAVDLKKAIDALKSGKFDRMEDVINHLGKAADDVLACRDGWEFSGQKSLMPKEEENAEKLSELALAVASLLPSPPSPGPSFFGF</sequence>
<reference evidence="7" key="1">
    <citation type="journal article" date="2017" name="Nat. Commun.">
        <title>The asparagus genome sheds light on the origin and evolution of a young Y chromosome.</title>
        <authorList>
            <person name="Harkess A."/>
            <person name="Zhou J."/>
            <person name="Xu C."/>
            <person name="Bowers J.E."/>
            <person name="Van der Hulst R."/>
            <person name="Ayyampalayam S."/>
            <person name="Mercati F."/>
            <person name="Riccardi P."/>
            <person name="McKain M.R."/>
            <person name="Kakrana A."/>
            <person name="Tang H."/>
            <person name="Ray J."/>
            <person name="Groenendijk J."/>
            <person name="Arikit S."/>
            <person name="Mathioni S.M."/>
            <person name="Nakano M."/>
            <person name="Shan H."/>
            <person name="Telgmann-Rauber A."/>
            <person name="Kanno A."/>
            <person name="Yue Z."/>
            <person name="Chen H."/>
            <person name="Li W."/>
            <person name="Chen Y."/>
            <person name="Xu X."/>
            <person name="Zhang Y."/>
            <person name="Luo S."/>
            <person name="Chen H."/>
            <person name="Gao J."/>
            <person name="Mao Z."/>
            <person name="Pires J.C."/>
            <person name="Luo M."/>
            <person name="Kudrna D."/>
            <person name="Wing R.A."/>
            <person name="Meyers B.C."/>
            <person name="Yi K."/>
            <person name="Kong H."/>
            <person name="Lavrijsen P."/>
            <person name="Sunseri F."/>
            <person name="Falavigna A."/>
            <person name="Ye Y."/>
            <person name="Leebens-Mack J.H."/>
            <person name="Chen G."/>
        </authorList>
    </citation>
    <scope>NUCLEOTIDE SEQUENCE [LARGE SCALE GENOMIC DNA]</scope>
    <source>
        <strain evidence="7">cv. DH0086</strain>
    </source>
</reference>
<name>A0A5P1FFY6_ASPOF</name>
<proteinExistence type="inferred from homology"/>
<dbReference type="InterPro" id="IPR034088">
    <property type="entry name" value="Pla_a_1-like"/>
</dbReference>
<feature type="domain" description="Pectinesterase inhibitor" evidence="5">
    <location>
        <begin position="19"/>
        <end position="177"/>
    </location>
</feature>
<comment type="similarity">
    <text evidence="3">Belongs to the PMEI family.</text>
</comment>
<organism evidence="6 7">
    <name type="scientific">Asparagus officinalis</name>
    <name type="common">Garden asparagus</name>
    <dbReference type="NCBI Taxonomy" id="4686"/>
    <lineage>
        <taxon>Eukaryota</taxon>
        <taxon>Viridiplantae</taxon>
        <taxon>Streptophyta</taxon>
        <taxon>Embryophyta</taxon>
        <taxon>Tracheophyta</taxon>
        <taxon>Spermatophyta</taxon>
        <taxon>Magnoliopsida</taxon>
        <taxon>Liliopsida</taxon>
        <taxon>Asparagales</taxon>
        <taxon>Asparagaceae</taxon>
        <taxon>Asparagoideae</taxon>
        <taxon>Asparagus</taxon>
    </lineage>
</organism>
<dbReference type="InterPro" id="IPR035513">
    <property type="entry name" value="Invertase/methylesterase_inhib"/>
</dbReference>
<dbReference type="SMART" id="SM00856">
    <property type="entry name" value="PMEI"/>
    <property type="match status" value="1"/>
</dbReference>
<dbReference type="CDD" id="cd15795">
    <property type="entry name" value="PMEI-Pla_a_1_like"/>
    <property type="match status" value="1"/>
</dbReference>
<feature type="chain" id="PRO_5024316128" description="Pectinesterase inhibitor domain-containing protein" evidence="4">
    <location>
        <begin position="22"/>
        <end position="194"/>
    </location>
</feature>
<feature type="signal peptide" evidence="4">
    <location>
        <begin position="1"/>
        <end position="21"/>
    </location>
</feature>
<dbReference type="Gramene" id="ONK75541">
    <property type="protein sequence ID" value="ONK75541"/>
    <property type="gene ID" value="A4U43_C03F17980"/>
</dbReference>
<evidence type="ECO:0000256" key="3">
    <source>
        <dbReference type="ARBA" id="ARBA00038471"/>
    </source>
</evidence>
<evidence type="ECO:0000256" key="2">
    <source>
        <dbReference type="ARBA" id="ARBA00023157"/>
    </source>
</evidence>
<dbReference type="Pfam" id="PF04043">
    <property type="entry name" value="PMEI"/>
    <property type="match status" value="1"/>
</dbReference>
<dbReference type="GO" id="GO:0004857">
    <property type="term" value="F:enzyme inhibitor activity"/>
    <property type="evidence" value="ECO:0007669"/>
    <property type="project" value="InterPro"/>
</dbReference>
<accession>A0A5P1FFY6</accession>
<gene>
    <name evidence="6" type="ORF">A4U43_C03F17980</name>
</gene>
<dbReference type="PANTHER" id="PTHR35357">
    <property type="entry name" value="OS02G0537100 PROTEIN"/>
    <property type="match status" value="1"/>
</dbReference>
<dbReference type="NCBIfam" id="TIGR01614">
    <property type="entry name" value="PME_inhib"/>
    <property type="match status" value="1"/>
</dbReference>
<evidence type="ECO:0000256" key="4">
    <source>
        <dbReference type="SAM" id="SignalP"/>
    </source>
</evidence>
<evidence type="ECO:0000313" key="6">
    <source>
        <dbReference type="EMBL" id="ONK75541.1"/>
    </source>
</evidence>
<protein>
    <recommendedName>
        <fullName evidence="5">Pectinesterase inhibitor domain-containing protein</fullName>
    </recommendedName>
</protein>
<dbReference type="InterPro" id="IPR006501">
    <property type="entry name" value="Pectinesterase_inhib_dom"/>
</dbReference>
<dbReference type="OrthoDB" id="1872906at2759"/>
<evidence type="ECO:0000259" key="5">
    <source>
        <dbReference type="SMART" id="SM00856"/>
    </source>
</evidence>
<dbReference type="EMBL" id="CM007383">
    <property type="protein sequence ID" value="ONK75541.1"/>
    <property type="molecule type" value="Genomic_DNA"/>
</dbReference>
<dbReference type="AlphaFoldDB" id="A0A5P1FFY6"/>
<keyword evidence="7" id="KW-1185">Reference proteome</keyword>
<evidence type="ECO:0000313" key="7">
    <source>
        <dbReference type="Proteomes" id="UP000243459"/>
    </source>
</evidence>
<dbReference type="PANTHER" id="PTHR35357:SF8">
    <property type="entry name" value="OS01G0111000 PROTEIN"/>
    <property type="match status" value="1"/>
</dbReference>
<dbReference type="Gene3D" id="1.20.140.40">
    <property type="entry name" value="Invertase/pectin methylesterase inhibitor family protein"/>
    <property type="match status" value="1"/>
</dbReference>
<dbReference type="Proteomes" id="UP000243459">
    <property type="component" value="Chromosome 3"/>
</dbReference>
<keyword evidence="1 4" id="KW-0732">Signal</keyword>